<dbReference type="PANTHER" id="PTHR30329">
    <property type="entry name" value="STATOR ELEMENT OF FLAGELLAR MOTOR COMPLEX"/>
    <property type="match status" value="1"/>
</dbReference>
<evidence type="ECO:0000313" key="8">
    <source>
        <dbReference type="Proteomes" id="UP000196531"/>
    </source>
</evidence>
<protein>
    <recommendedName>
        <fullName evidence="6">OmpA-like domain-containing protein</fullName>
    </recommendedName>
</protein>
<name>A0A1Y5F5C7_9BACT</name>
<feature type="chain" id="PRO_5013074003" description="OmpA-like domain-containing protein" evidence="5">
    <location>
        <begin position="19"/>
        <end position="347"/>
    </location>
</feature>
<keyword evidence="3" id="KW-0998">Cell outer membrane</keyword>
<accession>A0A1Y5F5C7</accession>
<dbReference type="PROSITE" id="PS51123">
    <property type="entry name" value="OMPA_2"/>
    <property type="match status" value="1"/>
</dbReference>
<dbReference type="InterPro" id="IPR050330">
    <property type="entry name" value="Bact_OuterMem_StrucFunc"/>
</dbReference>
<evidence type="ECO:0000256" key="5">
    <source>
        <dbReference type="SAM" id="SignalP"/>
    </source>
</evidence>
<dbReference type="EMBL" id="MAAO01000007">
    <property type="protein sequence ID" value="OUR95870.1"/>
    <property type="molecule type" value="Genomic_DNA"/>
</dbReference>
<evidence type="ECO:0000256" key="4">
    <source>
        <dbReference type="PROSITE-ProRule" id="PRU00473"/>
    </source>
</evidence>
<gene>
    <name evidence="7" type="ORF">A9Q84_15335</name>
</gene>
<keyword evidence="2 4" id="KW-0472">Membrane</keyword>
<evidence type="ECO:0000256" key="1">
    <source>
        <dbReference type="ARBA" id="ARBA00004442"/>
    </source>
</evidence>
<comment type="subcellular location">
    <subcellularLocation>
        <location evidence="1">Cell outer membrane</location>
    </subcellularLocation>
</comment>
<dbReference type="SUPFAM" id="SSF103088">
    <property type="entry name" value="OmpA-like"/>
    <property type="match status" value="1"/>
</dbReference>
<reference evidence="8" key="1">
    <citation type="journal article" date="2017" name="Proc. Natl. Acad. Sci. U.S.A.">
        <title>Simulation of Deepwater Horizon oil plume reveals substrate specialization within a complex community of hydrocarbon-degraders.</title>
        <authorList>
            <person name="Hu P."/>
            <person name="Dubinsky E.A."/>
            <person name="Probst A.J."/>
            <person name="Wang J."/>
            <person name="Sieber C.M.K."/>
            <person name="Tom L.M."/>
            <person name="Gardinali P."/>
            <person name="Banfield J.F."/>
            <person name="Atlas R.M."/>
            <person name="Andersen G.L."/>
        </authorList>
    </citation>
    <scope>NUCLEOTIDE SEQUENCE [LARGE SCALE GENOMIC DNA]</scope>
</reference>
<evidence type="ECO:0000256" key="2">
    <source>
        <dbReference type="ARBA" id="ARBA00023136"/>
    </source>
</evidence>
<dbReference type="AlphaFoldDB" id="A0A1Y5F5C7"/>
<dbReference type="PRINTS" id="PR01021">
    <property type="entry name" value="OMPADOMAIN"/>
</dbReference>
<dbReference type="InterPro" id="IPR006665">
    <property type="entry name" value="OmpA-like"/>
</dbReference>
<dbReference type="PANTHER" id="PTHR30329:SF21">
    <property type="entry name" value="LIPOPROTEIN YIAD-RELATED"/>
    <property type="match status" value="1"/>
</dbReference>
<dbReference type="Proteomes" id="UP000196531">
    <property type="component" value="Unassembled WGS sequence"/>
</dbReference>
<keyword evidence="5" id="KW-0732">Signal</keyword>
<sequence>MKKLTLITACLFGFNTFAYDSLHGDVFIYSGISIGNAKLSTDVAADGGDKSGLGSAVSIFASYYQSKWMASFGVGYYNLNLKSDTSNVELVTKTMFLDFTPQYRFTNRWSAGVSYQHTLGEEVLAAPSSVLNVNNEQTTNNLAGIVVDYDIPVKSFRMRLGASIHKALDVGGRDLYVSMFRIQLGGKVYNNKHEPVKIVYKNVETVKEVPAQIIILGEQVVNFERGSYKLSDNSELFLRHLAILLKDNPEHWELVRIIGHTDAVGDEAQNQRLSEKRALAFEEIIASEDISKDRIFSLGMGEEKLKSEGTTDGDHQLNRRVEIQFVGKLNAGFVERVRELIERSSLK</sequence>
<dbReference type="InterPro" id="IPR006664">
    <property type="entry name" value="OMP_bac"/>
</dbReference>
<dbReference type="GO" id="GO:0009279">
    <property type="term" value="C:cell outer membrane"/>
    <property type="evidence" value="ECO:0007669"/>
    <property type="project" value="UniProtKB-SubCell"/>
</dbReference>
<feature type="signal peptide" evidence="5">
    <location>
        <begin position="1"/>
        <end position="18"/>
    </location>
</feature>
<evidence type="ECO:0000259" key="6">
    <source>
        <dbReference type="PROSITE" id="PS51123"/>
    </source>
</evidence>
<evidence type="ECO:0000313" key="7">
    <source>
        <dbReference type="EMBL" id="OUR95870.1"/>
    </source>
</evidence>
<proteinExistence type="predicted"/>
<dbReference type="Gene3D" id="3.30.1330.60">
    <property type="entry name" value="OmpA-like domain"/>
    <property type="match status" value="1"/>
</dbReference>
<organism evidence="7 8">
    <name type="scientific">Halobacteriovorax marinus</name>
    <dbReference type="NCBI Taxonomy" id="97084"/>
    <lineage>
        <taxon>Bacteria</taxon>
        <taxon>Pseudomonadati</taxon>
        <taxon>Bdellovibrionota</taxon>
        <taxon>Bacteriovoracia</taxon>
        <taxon>Bacteriovoracales</taxon>
        <taxon>Halobacteriovoraceae</taxon>
        <taxon>Halobacteriovorax</taxon>
    </lineage>
</organism>
<dbReference type="InterPro" id="IPR036737">
    <property type="entry name" value="OmpA-like_sf"/>
</dbReference>
<evidence type="ECO:0000256" key="3">
    <source>
        <dbReference type="ARBA" id="ARBA00023237"/>
    </source>
</evidence>
<feature type="domain" description="OmpA-like" evidence="6">
    <location>
        <begin position="210"/>
        <end position="329"/>
    </location>
</feature>
<dbReference type="CDD" id="cd07185">
    <property type="entry name" value="OmpA_C-like"/>
    <property type="match status" value="1"/>
</dbReference>
<dbReference type="Pfam" id="PF00691">
    <property type="entry name" value="OmpA"/>
    <property type="match status" value="1"/>
</dbReference>
<comment type="caution">
    <text evidence="7">The sequence shown here is derived from an EMBL/GenBank/DDBJ whole genome shotgun (WGS) entry which is preliminary data.</text>
</comment>